<evidence type="ECO:0000256" key="1">
    <source>
        <dbReference type="ARBA" id="ARBA00006658"/>
    </source>
</evidence>
<accession>A0A1Y2AG29</accession>
<dbReference type="InParanoid" id="A0A1Y2AG29"/>
<dbReference type="InterPro" id="IPR051330">
    <property type="entry name" value="Phosphatase_reg/MetRdx"/>
</dbReference>
<organism evidence="2 3">
    <name type="scientific">Naematelia encephala</name>
    <dbReference type="NCBI Taxonomy" id="71784"/>
    <lineage>
        <taxon>Eukaryota</taxon>
        <taxon>Fungi</taxon>
        <taxon>Dikarya</taxon>
        <taxon>Basidiomycota</taxon>
        <taxon>Agaricomycotina</taxon>
        <taxon>Tremellomycetes</taxon>
        <taxon>Tremellales</taxon>
        <taxon>Naemateliaceae</taxon>
        <taxon>Naematelia</taxon>
    </lineage>
</organism>
<evidence type="ECO:0000313" key="3">
    <source>
        <dbReference type="Proteomes" id="UP000193986"/>
    </source>
</evidence>
<dbReference type="PANTHER" id="PTHR21021:SF16">
    <property type="entry name" value="TIP41-LIKE PROTEIN"/>
    <property type="match status" value="1"/>
</dbReference>
<dbReference type="OrthoDB" id="10253878at2759"/>
<dbReference type="EMBL" id="MCFC01000122">
    <property type="protein sequence ID" value="ORY20915.1"/>
    <property type="molecule type" value="Genomic_DNA"/>
</dbReference>
<dbReference type="Pfam" id="PF04176">
    <property type="entry name" value="TIP41"/>
    <property type="match status" value="1"/>
</dbReference>
<dbReference type="GO" id="GO:0031929">
    <property type="term" value="P:TOR signaling"/>
    <property type="evidence" value="ECO:0007669"/>
    <property type="project" value="TreeGrafter"/>
</dbReference>
<dbReference type="InterPro" id="IPR007303">
    <property type="entry name" value="TIP41-like"/>
</dbReference>
<keyword evidence="3" id="KW-1185">Reference proteome</keyword>
<dbReference type="Proteomes" id="UP000193986">
    <property type="component" value="Unassembled WGS sequence"/>
</dbReference>
<dbReference type="AlphaFoldDB" id="A0A1Y2AG29"/>
<comment type="similarity">
    <text evidence="1">Belongs to the TIP41 family.</text>
</comment>
<sequence>MLMATTLPTPAPARIQATPPTYSLENKRYVKSIRIGDWSIESTKRPILNSDEIDMNEKSLNLPLPEMTFGNNGLSVNYEPHASSKLELKFDTIDALAGVAVGEGWEERVGGGVKVSMAEAWGKSRTSPSVLLSDTPLPSKPVKPHDWTYSTCYSGSIAGPSSSRWQESSTAQIPMKLLARQDPVLDQILFYDDVPLFEDELHDNGDTKMNVRIRVMPHCFFILMRLFVRVDGVLFRIHDVRIYHAFGSGEVIREVNGMEMDYSSVKAHLEKQSDLTPLTDQNFVYQVMMANASKDSKNTSTRVTGKPWPGLGRRVEVMMLPAANEVDAAGSGLRDLSL</sequence>
<dbReference type="PANTHER" id="PTHR21021">
    <property type="entry name" value="GAF/PUTATIVE CYTOSKELETAL PROTEIN"/>
    <property type="match status" value="1"/>
</dbReference>
<dbReference type="STRING" id="71784.A0A1Y2AG29"/>
<gene>
    <name evidence="2" type="ORF">BCR39DRAFT_554566</name>
</gene>
<name>A0A1Y2AG29_9TREE</name>
<evidence type="ECO:0000313" key="2">
    <source>
        <dbReference type="EMBL" id="ORY20915.1"/>
    </source>
</evidence>
<dbReference type="FunCoup" id="A0A1Y2AG29">
    <property type="interactions" value="489"/>
</dbReference>
<proteinExistence type="inferred from homology"/>
<dbReference type="GO" id="GO:0005829">
    <property type="term" value="C:cytosol"/>
    <property type="evidence" value="ECO:0007669"/>
    <property type="project" value="TreeGrafter"/>
</dbReference>
<reference evidence="2 3" key="1">
    <citation type="submission" date="2016-07" db="EMBL/GenBank/DDBJ databases">
        <title>Pervasive Adenine N6-methylation of Active Genes in Fungi.</title>
        <authorList>
            <consortium name="DOE Joint Genome Institute"/>
            <person name="Mondo S.J."/>
            <person name="Dannebaum R.O."/>
            <person name="Kuo R.C."/>
            <person name="Labutti K."/>
            <person name="Haridas S."/>
            <person name="Kuo A."/>
            <person name="Salamov A."/>
            <person name="Ahrendt S.R."/>
            <person name="Lipzen A."/>
            <person name="Sullivan W."/>
            <person name="Andreopoulos W.B."/>
            <person name="Clum A."/>
            <person name="Lindquist E."/>
            <person name="Daum C."/>
            <person name="Ramamoorthy G.K."/>
            <person name="Gryganskyi A."/>
            <person name="Culley D."/>
            <person name="Magnuson J.K."/>
            <person name="James T.Y."/>
            <person name="O'Malley M.A."/>
            <person name="Stajich J.E."/>
            <person name="Spatafora J.W."/>
            <person name="Visel A."/>
            <person name="Grigoriev I.V."/>
        </authorList>
    </citation>
    <scope>NUCLEOTIDE SEQUENCE [LARGE SCALE GENOMIC DNA]</scope>
    <source>
        <strain evidence="2 3">68-887.2</strain>
    </source>
</reference>
<comment type="caution">
    <text evidence="2">The sequence shown here is derived from an EMBL/GenBank/DDBJ whole genome shotgun (WGS) entry which is preliminary data.</text>
</comment>
<protein>
    <submittedName>
        <fullName evidence="2">TIP41-like family-domain-containing protein</fullName>
    </submittedName>
</protein>